<keyword evidence="2" id="KW-0614">Plasmid</keyword>
<reference evidence="2" key="7">
    <citation type="journal article" date="2014" name="Appl. Microbiol. Biotechnol.">
        <title>Intriguing properties of the angucycline antibiotic auricin and complex regulation of its biosynthesis.</title>
        <authorList>
            <person name="Kormanec J."/>
            <person name="Novakova R."/>
            <person name="Mingyar E."/>
            <person name="Feckova L."/>
        </authorList>
    </citation>
    <scope>NUCLEOTIDE SEQUENCE</scope>
    <source>
        <strain evidence="2">CCM3239</strain>
        <plasmid evidence="2">pSA3239</plasmid>
    </source>
</reference>
<dbReference type="AlphaFoldDB" id="A0A068L865"/>
<proteinExistence type="predicted"/>
<evidence type="ECO:0000313" key="2">
    <source>
        <dbReference type="EMBL" id="AIE42039.1"/>
    </source>
</evidence>
<name>A0A068L865_KITAU</name>
<reference evidence="2" key="2">
    <citation type="journal article" date="2005" name="Microbiology">
        <title>Characterization of a regulatory gene essential for the production of the angucycline-like polyketide antibiotic auricin in Streptomyces aureofaciens CCM 3239.</title>
        <authorList>
            <person name="Novakova R."/>
            <person name="Homerova D."/>
            <person name="Feckova L."/>
            <person name="Kormanec J."/>
        </authorList>
    </citation>
    <scope>NUCLEOTIDE SEQUENCE</scope>
    <source>
        <strain evidence="2">CCM3239</strain>
        <plasmid evidence="2">pSA3239</plasmid>
    </source>
</reference>
<accession>A0A068L865</accession>
<feature type="region of interest" description="Disordered" evidence="1">
    <location>
        <begin position="156"/>
        <end position="179"/>
    </location>
</feature>
<geneLocation type="plasmid" evidence="2">
    <name>pSA3239</name>
</geneLocation>
<evidence type="ECO:0000256" key="1">
    <source>
        <dbReference type="SAM" id="MobiDB-lite"/>
    </source>
</evidence>
<dbReference type="Pfam" id="PF13563">
    <property type="entry name" value="2_5_RNA_ligase2"/>
    <property type="match status" value="1"/>
</dbReference>
<evidence type="ECO:0008006" key="3">
    <source>
        <dbReference type="Google" id="ProtNLM"/>
    </source>
</evidence>
<protein>
    <recommendedName>
        <fullName evidence="3">2'-5' RNA ligase</fullName>
    </recommendedName>
</protein>
<organism evidence="2">
    <name type="scientific">Kitasatospora aureofaciens</name>
    <name type="common">Streptomyces aureofaciens</name>
    <dbReference type="NCBI Taxonomy" id="1894"/>
    <lineage>
        <taxon>Bacteria</taxon>
        <taxon>Bacillati</taxon>
        <taxon>Actinomycetota</taxon>
        <taxon>Actinomycetes</taxon>
        <taxon>Kitasatosporales</taxon>
        <taxon>Streptomycetaceae</taxon>
        <taxon>Kitasatospora</taxon>
    </lineage>
</organism>
<reference evidence="2" key="3">
    <citation type="journal article" date="2010" name="Folia Microbiol. (Praha)">
        <title>Identification and characterization of an indigoidine-like gene for a blue pigment biosynthesis in Streptomyces aureofaciens CCM 3239.</title>
        <authorList>
            <person name="Novakova R."/>
            <person name="Odnogova Z."/>
            <person name="Kutas P."/>
            <person name="Feckova L."/>
            <person name="Kormanec J."/>
        </authorList>
    </citation>
    <scope>NUCLEOTIDE SEQUENCE</scope>
    <source>
        <strain evidence="2">CCM3239</strain>
        <plasmid evidence="2">pSA3239</plasmid>
    </source>
</reference>
<reference evidence="2" key="1">
    <citation type="journal article" date="2002" name="Gene">
        <title>Cloning and characterization of a polyketide synthase gene cluster involved in biosynthesis of a proposed angucycline-like polyketide auricin in Streptomyces aureofaciens CCM 3239.</title>
        <authorList>
            <person name="Novakova R."/>
            <person name="Bistakova J."/>
            <person name="Homerova D."/>
            <person name="Rezuchova B."/>
            <person name="Kormanec J."/>
        </authorList>
    </citation>
    <scope>NUCLEOTIDE SEQUENCE</scope>
    <source>
        <strain evidence="2">CCM3239</strain>
        <plasmid evidence="2">pSA3239</plasmid>
    </source>
</reference>
<dbReference type="EMBL" id="KJ396772">
    <property type="protein sequence ID" value="AIE42039.1"/>
    <property type="molecule type" value="Genomic_DNA"/>
</dbReference>
<sequence>MIVLPDAAPLLDAAWRIDPALVRRGVPAHVSLLYPFVPEPALTGRDEEAVRSLAARFPAADLFLEEVVTASGFVAVGVPGLQPIVDAFRARWPGLRPYGGRFGARPAAHVTVAMGADDPAAAARVGAAIGSLLPLRTRAAAVRLVVQTEGGWQPRFTAPLGAGFPGPADDASERGEDAH</sequence>
<reference evidence="2" key="8">
    <citation type="journal article" date="2015" name="Appl. Microbiol. Biotechnol.">
        <title>Characterisation of the genes involved in the biosynthesis and attachment of the aminodeoxysugar D-forosamine in the auricin gene cluster of Streptomyces aureofaciens CCM3239.</title>
        <authorList>
            <person name="Bekeova C."/>
            <person name="Rehakova A."/>
            <person name="Feckova L."/>
            <person name="Vlckova S."/>
            <person name="Novakova R."/>
            <person name="Mingyar E."/>
            <person name="Kormanec J."/>
        </authorList>
    </citation>
    <scope>NUCLEOTIDE SEQUENCE</scope>
    <source>
        <strain evidence="2">CCM3239</strain>
        <plasmid evidence="2">pSA3239</plasmid>
    </source>
</reference>
<reference evidence="2" key="6">
    <citation type="journal article" date="2013" name="FEMS Microbiol. Lett.">
        <title>The gene cluster aur1 for the angucycline antibiotic auricin is located on a large linear plasmid pSA3239 in Streptomyces aureofaciens CCM 3239.</title>
        <authorList>
            <person name="Novakova R."/>
            <person name="Knirschova R."/>
            <person name="Farkasovsky M."/>
            <person name="Feckova L."/>
            <person name="Rehakova A."/>
            <person name="Mingyar E."/>
            <person name="Kormanec J."/>
        </authorList>
    </citation>
    <scope>NUCLEOTIDE SEQUENCE</scope>
    <source>
        <strain evidence="2">CCM3239</strain>
        <plasmid evidence="2">pSA3239</plasmid>
    </source>
</reference>
<dbReference type="Gene3D" id="3.90.1140.10">
    <property type="entry name" value="Cyclic phosphodiesterase"/>
    <property type="match status" value="1"/>
</dbReference>
<reference evidence="2" key="4">
    <citation type="journal article" date="2010" name="Microbiology">
        <title>The role of the TetR-family transcriptional regulator Aur1R in negative regulation of the auricin gene cluster in Streptomyces aureofaciens CCM 3239.</title>
        <authorList>
            <person name="Novakova R."/>
            <person name="Kutas P."/>
            <person name="Feckova L."/>
            <person name="Kormanec J."/>
        </authorList>
    </citation>
    <scope>NUCLEOTIDE SEQUENCE</scope>
    <source>
        <strain evidence="2">CCM3239</strain>
        <plasmid evidence="2">pSA3239</plasmid>
    </source>
</reference>
<reference evidence="2" key="5">
    <citation type="journal article" date="2011" name="Microbiology">
        <title>The role of two SARP family transcriptional regulators in regulation of the auricin gene cluster in Streptomyces aureofaciens CCM 3239.</title>
        <authorList>
            <person name="Novakova R."/>
            <person name="Rehakova A."/>
            <person name="Kutas P."/>
            <person name="Feckova L."/>
            <person name="Kormanec J."/>
        </authorList>
    </citation>
    <scope>NUCLEOTIDE SEQUENCE</scope>
    <source>
        <strain evidence="2">CCM3239</strain>
        <plasmid evidence="2">pSA3239</plasmid>
    </source>
</reference>